<feature type="domain" description="Thioesterase" evidence="2">
    <location>
        <begin position="10"/>
        <end position="211"/>
    </location>
</feature>
<evidence type="ECO:0000259" key="2">
    <source>
        <dbReference type="Pfam" id="PF00975"/>
    </source>
</evidence>
<keyword evidence="3" id="KW-0378">Hydrolase</keyword>
<dbReference type="InterPro" id="IPR029058">
    <property type="entry name" value="AB_hydrolase_fold"/>
</dbReference>
<sequence>MFRNWSAPGLQVWGVQLPGRENRIMEDPFQQMQPLVDILIAELQPYLHEPYLIYGHSMGALVAYHVCLQLQQRGLPLPEHLWVSGCAAPLHFRQEAWHLLSDQDFIGRILSLGGTPPEVFEEPLLRPLVLKLLRADFQLVETAPAVTGKLGCPIGAVAGIQDPHATPADMQHWQDCTTEDFAEDFELLTVQGDHFLVRTHSQHLLQHMRARLKGVLSL</sequence>
<dbReference type="Gene3D" id="3.40.50.1820">
    <property type="entry name" value="alpha/beta hydrolase"/>
    <property type="match status" value="1"/>
</dbReference>
<dbReference type="SUPFAM" id="SSF53474">
    <property type="entry name" value="alpha/beta-Hydrolases"/>
    <property type="match status" value="1"/>
</dbReference>
<dbReference type="InterPro" id="IPR001031">
    <property type="entry name" value="Thioesterase"/>
</dbReference>
<proteinExistence type="inferred from homology"/>
<evidence type="ECO:0000256" key="1">
    <source>
        <dbReference type="ARBA" id="ARBA00007169"/>
    </source>
</evidence>
<accession>A0ABQ2DBV6</accession>
<keyword evidence="4" id="KW-1185">Reference proteome</keyword>
<organism evidence="3 4">
    <name type="scientific">Deinococcus roseus</name>
    <dbReference type="NCBI Taxonomy" id="392414"/>
    <lineage>
        <taxon>Bacteria</taxon>
        <taxon>Thermotogati</taxon>
        <taxon>Deinococcota</taxon>
        <taxon>Deinococci</taxon>
        <taxon>Deinococcales</taxon>
        <taxon>Deinococcaceae</taxon>
        <taxon>Deinococcus</taxon>
    </lineage>
</organism>
<name>A0ABQ2DBV6_9DEIO</name>
<dbReference type="InterPro" id="IPR012223">
    <property type="entry name" value="TEII"/>
</dbReference>
<comment type="caution">
    <text evidence="3">The sequence shown here is derived from an EMBL/GenBank/DDBJ whole genome shotgun (WGS) entry which is preliminary data.</text>
</comment>
<evidence type="ECO:0000313" key="3">
    <source>
        <dbReference type="EMBL" id="GGJ52735.1"/>
    </source>
</evidence>
<dbReference type="PANTHER" id="PTHR11487:SF0">
    <property type="entry name" value="S-ACYL FATTY ACID SYNTHASE THIOESTERASE, MEDIUM CHAIN"/>
    <property type="match status" value="1"/>
</dbReference>
<dbReference type="PANTHER" id="PTHR11487">
    <property type="entry name" value="THIOESTERASE"/>
    <property type="match status" value="1"/>
</dbReference>
<dbReference type="GO" id="GO:0016787">
    <property type="term" value="F:hydrolase activity"/>
    <property type="evidence" value="ECO:0007669"/>
    <property type="project" value="UniProtKB-KW"/>
</dbReference>
<gene>
    <name evidence="3" type="primary">rifR</name>
    <name evidence="3" type="ORF">GCM10008938_43360</name>
</gene>
<evidence type="ECO:0000313" key="4">
    <source>
        <dbReference type="Proteomes" id="UP000632222"/>
    </source>
</evidence>
<dbReference type="Proteomes" id="UP000632222">
    <property type="component" value="Unassembled WGS sequence"/>
</dbReference>
<comment type="similarity">
    <text evidence="1">Belongs to the thioesterase family.</text>
</comment>
<dbReference type="Pfam" id="PF00975">
    <property type="entry name" value="Thioesterase"/>
    <property type="match status" value="1"/>
</dbReference>
<dbReference type="EMBL" id="BMOD01000025">
    <property type="protein sequence ID" value="GGJ52735.1"/>
    <property type="molecule type" value="Genomic_DNA"/>
</dbReference>
<reference evidence="4" key="1">
    <citation type="journal article" date="2019" name="Int. J. Syst. Evol. Microbiol.">
        <title>The Global Catalogue of Microorganisms (GCM) 10K type strain sequencing project: providing services to taxonomists for standard genome sequencing and annotation.</title>
        <authorList>
            <consortium name="The Broad Institute Genomics Platform"/>
            <consortium name="The Broad Institute Genome Sequencing Center for Infectious Disease"/>
            <person name="Wu L."/>
            <person name="Ma J."/>
        </authorList>
    </citation>
    <scope>NUCLEOTIDE SEQUENCE [LARGE SCALE GENOMIC DNA]</scope>
    <source>
        <strain evidence="4">JCM 14370</strain>
    </source>
</reference>
<protein>
    <submittedName>
        <fullName evidence="3">Oleoyl-ACP hydrolase</fullName>
    </submittedName>
</protein>